<sequence length="49" mass="5183">MSAQATVATTTAPSRGKYQRFAAARRHGLQTPAAQAFWQHLTAVARGAA</sequence>
<dbReference type="AlphaFoldDB" id="A0A934K0X5"/>
<gene>
    <name evidence="1" type="ORF">JF886_01795</name>
</gene>
<organism evidence="1 2">
    <name type="scientific">Candidatus Aeolococcus gillhamiae</name>
    <dbReference type="NCBI Taxonomy" id="3127015"/>
    <lineage>
        <taxon>Bacteria</taxon>
        <taxon>Bacillati</taxon>
        <taxon>Candidatus Dormiibacterota</taxon>
        <taxon>Candidatus Dormibacteria</taxon>
        <taxon>Candidatus Aeolococcales</taxon>
        <taxon>Candidatus Aeolococcaceae</taxon>
        <taxon>Candidatus Aeolococcus</taxon>
    </lineage>
</organism>
<evidence type="ECO:0000313" key="1">
    <source>
        <dbReference type="EMBL" id="MBJ7593588.1"/>
    </source>
</evidence>
<protein>
    <submittedName>
        <fullName evidence="1">Uncharacterized protein</fullName>
    </submittedName>
</protein>
<proteinExistence type="predicted"/>
<reference evidence="1 2" key="1">
    <citation type="submission" date="2020-10" db="EMBL/GenBank/DDBJ databases">
        <title>Ca. Dormibacterota MAGs.</title>
        <authorList>
            <person name="Montgomery K."/>
        </authorList>
    </citation>
    <scope>NUCLEOTIDE SEQUENCE [LARGE SCALE GENOMIC DNA]</scope>
    <source>
        <strain evidence="1">SC8812_S17_18</strain>
    </source>
</reference>
<dbReference type="Proteomes" id="UP000606991">
    <property type="component" value="Unassembled WGS sequence"/>
</dbReference>
<dbReference type="RefSeq" id="WP_337309006.1">
    <property type="nucleotide sequence ID" value="NZ_JAEKNS010000026.1"/>
</dbReference>
<comment type="caution">
    <text evidence="1">The sequence shown here is derived from an EMBL/GenBank/DDBJ whole genome shotgun (WGS) entry which is preliminary data.</text>
</comment>
<name>A0A934K0X5_9BACT</name>
<accession>A0A934K0X5</accession>
<evidence type="ECO:0000313" key="2">
    <source>
        <dbReference type="Proteomes" id="UP000606991"/>
    </source>
</evidence>
<dbReference type="EMBL" id="JAEKNS010000026">
    <property type="protein sequence ID" value="MBJ7593588.1"/>
    <property type="molecule type" value="Genomic_DNA"/>
</dbReference>